<sequence>MYSPIPIICIFLSMLHEKFLYTISYIMILQIPFITLNSTTSPSILIAIIYDSLSIVFNLLYCIICVFILGLFFIVTKLILDIFLLLYIYSKDFTKLS</sequence>
<feature type="transmembrane region" description="Helical" evidence="1">
    <location>
        <begin position="20"/>
        <end position="50"/>
    </location>
</feature>
<dbReference type="Proteomes" id="UP000000872">
    <property type="component" value="Segment"/>
</dbReference>
<organism evidence="2 3">
    <name type="scientific">Amsacta moorei entomopoxvirus</name>
    <name type="common">AmEPV</name>
    <dbReference type="NCBI Taxonomy" id="28321"/>
    <lineage>
        <taxon>Viruses</taxon>
        <taxon>Varidnaviria</taxon>
        <taxon>Bamfordvirae</taxon>
        <taxon>Nucleocytoviricota</taxon>
        <taxon>Pokkesviricetes</taxon>
        <taxon>Chitovirales</taxon>
        <taxon>Poxviridae</taxon>
        <taxon>Entomopoxvirinae</taxon>
        <taxon>Betaentomopoxvirus</taxon>
    </lineage>
</organism>
<evidence type="ECO:0000313" key="2">
    <source>
        <dbReference type="EMBL" id="AAG02842.1"/>
    </source>
</evidence>
<reference evidence="2 3" key="1">
    <citation type="journal article" date="2000" name="Virology">
        <title>Complete genomic sequence of the Amsacta moorei entomopoxvirus: analysis and comparison with other poxviruses.</title>
        <authorList>
            <person name="Bawden A.L."/>
            <person name="Glassberg K.J."/>
            <person name="Diggans J."/>
            <person name="Shaw R."/>
            <person name="Farmerie W."/>
            <person name="Moyer R.W."/>
        </authorList>
    </citation>
    <scope>NUCLEOTIDE SEQUENCE [LARGE SCALE GENOMIC DNA]</scope>
</reference>
<keyword evidence="3" id="KW-1185">Reference proteome</keyword>
<organismHost>
    <name type="scientific">Amsacta</name>
    <dbReference type="NCBI Taxonomy" id="340055"/>
</organismHost>
<keyword evidence="1" id="KW-0472">Membrane</keyword>
<dbReference type="EMBL" id="AF250284">
    <property type="protein sequence ID" value="AAG02842.1"/>
    <property type="molecule type" value="Genomic_DNA"/>
</dbReference>
<gene>
    <name evidence="2" type="primary">AMV136</name>
</gene>
<dbReference type="RefSeq" id="NP_064918.1">
    <property type="nucleotide sequence ID" value="NC_002520.1"/>
</dbReference>
<dbReference type="KEGG" id="vg:1494726"/>
<evidence type="ECO:0000313" key="3">
    <source>
        <dbReference type="Proteomes" id="UP000000872"/>
    </source>
</evidence>
<accession>Q9EMR3</accession>
<protein>
    <submittedName>
        <fullName evidence="2">AMV136</fullName>
    </submittedName>
</protein>
<proteinExistence type="predicted"/>
<dbReference type="GeneID" id="1494726"/>
<evidence type="ECO:0000256" key="1">
    <source>
        <dbReference type="SAM" id="Phobius"/>
    </source>
</evidence>
<name>Q9EMR3_AMEPV</name>
<feature type="transmembrane region" description="Helical" evidence="1">
    <location>
        <begin position="56"/>
        <end position="89"/>
    </location>
</feature>
<keyword evidence="1" id="KW-1133">Transmembrane helix</keyword>
<keyword evidence="1" id="KW-0812">Transmembrane</keyword>